<evidence type="ECO:0000313" key="5">
    <source>
        <dbReference type="Proteomes" id="UP001300502"/>
    </source>
</evidence>
<evidence type="ECO:0000256" key="2">
    <source>
        <dbReference type="SAM" id="MobiDB-lite"/>
    </source>
</evidence>
<feature type="region of interest" description="Disordered" evidence="2">
    <location>
        <begin position="78"/>
        <end position="140"/>
    </location>
</feature>
<evidence type="ECO:0000259" key="3">
    <source>
        <dbReference type="Pfam" id="PF12090"/>
    </source>
</evidence>
<keyword evidence="1" id="KW-0175">Coiled coil</keyword>
<feature type="domain" description="Spt20-like SEP" evidence="3">
    <location>
        <begin position="180"/>
        <end position="319"/>
    </location>
</feature>
<feature type="compositionally biased region" description="Basic residues" evidence="2">
    <location>
        <begin position="35"/>
        <end position="48"/>
    </location>
</feature>
<feature type="coiled-coil region" evidence="1">
    <location>
        <begin position="441"/>
        <end position="468"/>
    </location>
</feature>
<dbReference type="AlphaFoldDB" id="A0AAV9I4J1"/>
<evidence type="ECO:0000313" key="4">
    <source>
        <dbReference type="EMBL" id="KAK4523434.1"/>
    </source>
</evidence>
<dbReference type="Proteomes" id="UP001300502">
    <property type="component" value="Unassembled WGS sequence"/>
</dbReference>
<protein>
    <recommendedName>
        <fullName evidence="3">Spt20-like SEP domain-containing protein</fullName>
    </recommendedName>
</protein>
<comment type="caution">
    <text evidence="4">The sequence shown here is derived from an EMBL/GenBank/DDBJ whole genome shotgun (WGS) entry which is preliminary data.</text>
</comment>
<feature type="compositionally biased region" description="Low complexity" evidence="2">
    <location>
        <begin position="794"/>
        <end position="806"/>
    </location>
</feature>
<dbReference type="InterPro" id="IPR046468">
    <property type="entry name" value="Spt20-like_SEP"/>
</dbReference>
<accession>A0AAV9I4J1</accession>
<feature type="region of interest" description="Disordered" evidence="2">
    <location>
        <begin position="757"/>
        <end position="806"/>
    </location>
</feature>
<sequence length="806" mass="91964">MVKLEWQVAWERWERPLLEPFVDSSEEETVPTVVKVRKRTSSRKRKRKLVESQEATNESFGLPDVVSVEEKAPKVFVQEEEEMESKQPSEPNMSGKSPLLEERQDNAKSLSSETTENNVEEANSNSNNTKDGTVASHVASASRPTLWQRLCNTLDKRRKQFSREGFSPPGFVVDALPDLKVSLSIELHDYGYTKDSRKIVYPYDQHSKRFLEALDLGLIPPYEDLPTNHSFHYYQGCLIAEIRDFRSSFQGFLQTSMKASNKNTPVTYKLILRPDFHTILSDIDRAFHRAQCNLRMESDMKIQLELSLLTVLFRNIRSDCDFRRFYLVHHENDSLKWNRIRRPRMIIQDGKGMLCNWREFCHRAGYLSPKSDVLYICMMIESFLRKEKPTEGTSKNPGKHSLALGEGRKTSASNYGLPNPKNPLLPSCVDELAWKPFSLFVSNDKSKKENEEEEKKKEEEEHRCALYRYKRNIYDLSKGINYSSSVDRSVSRRVPSRLRSDILRVLAFTLARRNNMLSTTKQVHCSFQIARRDNQLYYCESRRTYVRDNSMDVNCFTTCSLEYAMDFADNFRRICEFEGYVCILDSFRGPFERVRDNPVDSIPDKIFQKRPSSTSTNNHLFAPSVPSTTNNNNYSSVSLAQPRERSVSSYYAYPSGNMATGSVYGKNWNPSINTIPQQSGSFYQGVQSEKRTNPVSSMPSTHQLYSAASNSSSSPPPSTTTTKVMRGPKPLVVTPTVANQATTTTTTNAPILSTANAVASSSTNRNDTSRNHPTNAFFLGAGNNHNKTTHSPRHSSTSSFHSVYMQ</sequence>
<name>A0AAV9I4J1_9RHOD</name>
<feature type="region of interest" description="Disordered" evidence="2">
    <location>
        <begin position="388"/>
        <end position="418"/>
    </location>
</feature>
<organism evidence="4 5">
    <name type="scientific">Galdieria yellowstonensis</name>
    <dbReference type="NCBI Taxonomy" id="3028027"/>
    <lineage>
        <taxon>Eukaryota</taxon>
        <taxon>Rhodophyta</taxon>
        <taxon>Bangiophyceae</taxon>
        <taxon>Galdieriales</taxon>
        <taxon>Galdieriaceae</taxon>
        <taxon>Galdieria</taxon>
    </lineage>
</organism>
<feature type="region of interest" description="Disordered" evidence="2">
    <location>
        <begin position="602"/>
        <end position="627"/>
    </location>
</feature>
<keyword evidence="5" id="KW-1185">Reference proteome</keyword>
<gene>
    <name evidence="4" type="ORF">GAYE_PCTG60G1330</name>
</gene>
<feature type="region of interest" description="Disordered" evidence="2">
    <location>
        <begin position="23"/>
        <end position="65"/>
    </location>
</feature>
<feature type="region of interest" description="Disordered" evidence="2">
    <location>
        <begin position="679"/>
        <end position="726"/>
    </location>
</feature>
<dbReference type="EMBL" id="JANCYU010000015">
    <property type="protein sequence ID" value="KAK4523434.1"/>
    <property type="molecule type" value="Genomic_DNA"/>
</dbReference>
<proteinExistence type="predicted"/>
<evidence type="ECO:0000256" key="1">
    <source>
        <dbReference type="SAM" id="Coils"/>
    </source>
</evidence>
<feature type="compositionally biased region" description="Low complexity" evidence="2">
    <location>
        <begin position="757"/>
        <end position="766"/>
    </location>
</feature>
<feature type="compositionally biased region" description="Polar residues" evidence="2">
    <location>
        <begin position="679"/>
        <end position="704"/>
    </location>
</feature>
<dbReference type="Pfam" id="PF12090">
    <property type="entry name" value="Spt20_SEP"/>
    <property type="match status" value="1"/>
</dbReference>
<feature type="compositionally biased region" description="Low complexity" evidence="2">
    <location>
        <begin position="111"/>
        <end position="129"/>
    </location>
</feature>
<feature type="compositionally biased region" description="Polar residues" evidence="2">
    <location>
        <begin position="610"/>
        <end position="619"/>
    </location>
</feature>
<reference evidence="4 5" key="1">
    <citation type="submission" date="2022-07" db="EMBL/GenBank/DDBJ databases">
        <title>Genome-wide signatures of adaptation to extreme environments.</title>
        <authorList>
            <person name="Cho C.H."/>
            <person name="Yoon H.S."/>
        </authorList>
    </citation>
    <scope>NUCLEOTIDE SEQUENCE [LARGE SCALE GENOMIC DNA]</scope>
    <source>
        <strain evidence="4 5">108.79 E11</strain>
    </source>
</reference>